<keyword evidence="2" id="KW-1185">Reference proteome</keyword>
<gene>
    <name evidence="1" type="ORF">NC99_30400</name>
</gene>
<evidence type="ECO:0000313" key="1">
    <source>
        <dbReference type="EMBL" id="KOH44047.1"/>
    </source>
</evidence>
<accession>A0A0L8V759</accession>
<dbReference type="PROSITE" id="PS51257">
    <property type="entry name" value="PROKAR_LIPOPROTEIN"/>
    <property type="match status" value="1"/>
</dbReference>
<dbReference type="Proteomes" id="UP000036958">
    <property type="component" value="Unassembled WGS sequence"/>
</dbReference>
<comment type="caution">
    <text evidence="1">The sequence shown here is derived from an EMBL/GenBank/DDBJ whole genome shotgun (WGS) entry which is preliminary data.</text>
</comment>
<protein>
    <submittedName>
        <fullName evidence="1">Uncharacterized protein</fullName>
    </submittedName>
</protein>
<name>A0A0L8V759_9BACT</name>
<sequence>MRLVDLVWVYFDGGFDLFQFQYGAIGGCGGCKIISAGKIFQFQYGAIGGLIRPMSRSNPCLFQFQYGAIGGC</sequence>
<dbReference type="AlphaFoldDB" id="A0A0L8V759"/>
<dbReference type="EMBL" id="LGIA01000171">
    <property type="protein sequence ID" value="KOH44047.1"/>
    <property type="molecule type" value="Genomic_DNA"/>
</dbReference>
<reference evidence="2" key="1">
    <citation type="submission" date="2015-07" db="EMBL/GenBank/DDBJ databases">
        <title>Genome sequencing of Sunxiuqinia dokdonensis strain SK.</title>
        <authorList>
            <person name="Ahn S."/>
            <person name="Kim B.-C."/>
        </authorList>
    </citation>
    <scope>NUCLEOTIDE SEQUENCE [LARGE SCALE GENOMIC DNA]</scope>
    <source>
        <strain evidence="2">SK</strain>
    </source>
</reference>
<dbReference type="STRING" id="1409788.NC99_30400"/>
<organism evidence="1 2">
    <name type="scientific">Sunxiuqinia dokdonensis</name>
    <dbReference type="NCBI Taxonomy" id="1409788"/>
    <lineage>
        <taxon>Bacteria</taxon>
        <taxon>Pseudomonadati</taxon>
        <taxon>Bacteroidota</taxon>
        <taxon>Bacteroidia</taxon>
        <taxon>Marinilabiliales</taxon>
        <taxon>Prolixibacteraceae</taxon>
        <taxon>Sunxiuqinia</taxon>
    </lineage>
</organism>
<evidence type="ECO:0000313" key="2">
    <source>
        <dbReference type="Proteomes" id="UP000036958"/>
    </source>
</evidence>
<proteinExistence type="predicted"/>